<keyword evidence="3" id="KW-1003">Cell membrane</keyword>
<keyword evidence="10" id="KW-1185">Reference proteome</keyword>
<comment type="caution">
    <text evidence="9">The sequence shown here is derived from an EMBL/GenBank/DDBJ whole genome shotgun (WGS) entry which is preliminary data.</text>
</comment>
<sequence length="360" mass="40043">MAEERGTVKKFSGKLKTPVVADFCRQLGTLLQAGVSLARAMNIISEEHGLKPELRELYLDIQATIRQGVPLSEALERQEGVFPVLLINMIRSGEANGTMDQTALRMADYYEKQHKLNGKVKSAMIYPKVLTTLLVFVVIFIMVYLVPQFQEIFDEMESLPIPTVILLGISDAFKNYWAAILVAVLIAWLVLHFVTQLSVIRYGLDKMKLKIPYIGGLLRKIYTARFARTLCSLYSSGIPIVLALQTSSNTIGNAYIEEQFGDIIARVRSGESLSQALLQVDGFQKKLASSIMVGEETGNLDDMLNSIADNLDYEAERALERLVALLEPALIIVMAVIIAFVVIAVILPIYQSYATIEQGY</sequence>
<reference evidence="9 10" key="1">
    <citation type="submission" date="2021-10" db="EMBL/GenBank/DDBJ databases">
        <title>Collection of gut derived symbiotic bacterial strains cultured from healthy donors.</title>
        <authorList>
            <person name="Lin H."/>
            <person name="Littmann E."/>
            <person name="Kohout C."/>
            <person name="Pamer E.G."/>
        </authorList>
    </citation>
    <scope>NUCLEOTIDE SEQUENCE [LARGE SCALE GENOMIC DNA]</scope>
    <source>
        <strain evidence="9 10">DFI.1.165</strain>
    </source>
</reference>
<feature type="transmembrane region" description="Helical" evidence="7">
    <location>
        <begin position="329"/>
        <end position="350"/>
    </location>
</feature>
<dbReference type="InterPro" id="IPR003004">
    <property type="entry name" value="GspF/PilC"/>
</dbReference>
<comment type="subcellular location">
    <subcellularLocation>
        <location evidence="1">Cell membrane</location>
        <topology evidence="1">Multi-pass membrane protein</topology>
    </subcellularLocation>
</comment>
<dbReference type="RefSeq" id="WP_227183213.1">
    <property type="nucleotide sequence ID" value="NZ_JAJCIQ010000001.1"/>
</dbReference>
<keyword evidence="5 7" id="KW-1133">Transmembrane helix</keyword>
<dbReference type="Proteomes" id="UP001299546">
    <property type="component" value="Unassembled WGS sequence"/>
</dbReference>
<feature type="transmembrane region" description="Helical" evidence="7">
    <location>
        <begin position="125"/>
        <end position="146"/>
    </location>
</feature>
<dbReference type="PRINTS" id="PR00812">
    <property type="entry name" value="BCTERIALGSPF"/>
</dbReference>
<dbReference type="InterPro" id="IPR042094">
    <property type="entry name" value="T2SS_GspF_sf"/>
</dbReference>
<feature type="transmembrane region" description="Helical" evidence="7">
    <location>
        <begin position="176"/>
        <end position="200"/>
    </location>
</feature>
<evidence type="ECO:0000256" key="4">
    <source>
        <dbReference type="ARBA" id="ARBA00022692"/>
    </source>
</evidence>
<feature type="domain" description="Type II secretion system protein GspF" evidence="8">
    <location>
        <begin position="226"/>
        <end position="348"/>
    </location>
</feature>
<evidence type="ECO:0000256" key="5">
    <source>
        <dbReference type="ARBA" id="ARBA00022989"/>
    </source>
</evidence>
<evidence type="ECO:0000313" key="10">
    <source>
        <dbReference type="Proteomes" id="UP001299546"/>
    </source>
</evidence>
<evidence type="ECO:0000256" key="2">
    <source>
        <dbReference type="ARBA" id="ARBA00005745"/>
    </source>
</evidence>
<keyword evidence="4 7" id="KW-0812">Transmembrane</keyword>
<protein>
    <submittedName>
        <fullName evidence="9">Type II secretion system F family protein</fullName>
    </submittedName>
</protein>
<evidence type="ECO:0000256" key="3">
    <source>
        <dbReference type="ARBA" id="ARBA00022475"/>
    </source>
</evidence>
<evidence type="ECO:0000313" key="9">
    <source>
        <dbReference type="EMBL" id="MCB7385972.1"/>
    </source>
</evidence>
<evidence type="ECO:0000256" key="7">
    <source>
        <dbReference type="SAM" id="Phobius"/>
    </source>
</evidence>
<proteinExistence type="inferred from homology"/>
<gene>
    <name evidence="9" type="ORF">LIZ65_01620</name>
</gene>
<comment type="similarity">
    <text evidence="2">Belongs to the GSP F family.</text>
</comment>
<name>A0ABS8DC37_9FIRM</name>
<accession>A0ABS8DC37</accession>
<dbReference type="EMBL" id="JAJCIS010000001">
    <property type="protein sequence ID" value="MCB7385972.1"/>
    <property type="molecule type" value="Genomic_DNA"/>
</dbReference>
<feature type="domain" description="Type II secretion system protein GspF" evidence="8">
    <location>
        <begin position="23"/>
        <end position="147"/>
    </location>
</feature>
<dbReference type="Pfam" id="PF00482">
    <property type="entry name" value="T2SSF"/>
    <property type="match status" value="2"/>
</dbReference>
<evidence type="ECO:0000256" key="1">
    <source>
        <dbReference type="ARBA" id="ARBA00004651"/>
    </source>
</evidence>
<evidence type="ECO:0000259" key="8">
    <source>
        <dbReference type="Pfam" id="PF00482"/>
    </source>
</evidence>
<organism evidence="9 10">
    <name type="scientific">Bariatricus massiliensis</name>
    <dbReference type="NCBI Taxonomy" id="1745713"/>
    <lineage>
        <taxon>Bacteria</taxon>
        <taxon>Bacillati</taxon>
        <taxon>Bacillota</taxon>
        <taxon>Clostridia</taxon>
        <taxon>Lachnospirales</taxon>
        <taxon>Lachnospiraceae</taxon>
        <taxon>Bariatricus</taxon>
    </lineage>
</organism>
<keyword evidence="6 7" id="KW-0472">Membrane</keyword>
<dbReference type="PANTHER" id="PTHR30012:SF0">
    <property type="entry name" value="TYPE II SECRETION SYSTEM PROTEIN F-RELATED"/>
    <property type="match status" value="1"/>
</dbReference>
<evidence type="ECO:0000256" key="6">
    <source>
        <dbReference type="ARBA" id="ARBA00023136"/>
    </source>
</evidence>
<dbReference type="PANTHER" id="PTHR30012">
    <property type="entry name" value="GENERAL SECRETION PATHWAY PROTEIN"/>
    <property type="match status" value="1"/>
</dbReference>
<dbReference type="InterPro" id="IPR018076">
    <property type="entry name" value="T2SS_GspF_dom"/>
</dbReference>
<dbReference type="Gene3D" id="1.20.81.30">
    <property type="entry name" value="Type II secretion system (T2SS), domain F"/>
    <property type="match status" value="2"/>
</dbReference>